<dbReference type="OrthoDB" id="5242917at2"/>
<evidence type="ECO:0000256" key="4">
    <source>
        <dbReference type="ARBA" id="ARBA00022448"/>
    </source>
</evidence>
<dbReference type="AlphaFoldDB" id="A0A5S9QTG0"/>
<keyword evidence="7 17" id="KW-0812">Transmembrane</keyword>
<comment type="similarity">
    <text evidence="3">In the N-terminal section; belongs to the ATPase B chain family.</text>
</comment>
<keyword evidence="6 17" id="KW-0138">CF(0)</keyword>
<organism evidence="19 20">
    <name type="scientific">Mycolicibacterium vanbaalenii</name>
    <name type="common">Mycobacterium vanbaalenii</name>
    <dbReference type="NCBI Taxonomy" id="110539"/>
    <lineage>
        <taxon>Bacteria</taxon>
        <taxon>Bacillati</taxon>
        <taxon>Actinomycetota</taxon>
        <taxon>Actinomycetes</taxon>
        <taxon>Mycobacteriales</taxon>
        <taxon>Mycobacteriaceae</taxon>
        <taxon>Mycolicibacterium</taxon>
    </lineage>
</organism>
<evidence type="ECO:0000256" key="13">
    <source>
        <dbReference type="ARBA" id="ARBA00023310"/>
    </source>
</evidence>
<dbReference type="EMBL" id="CACSIP010000019">
    <property type="protein sequence ID" value="CAA0121590.1"/>
    <property type="molecule type" value="Genomic_DNA"/>
</dbReference>
<dbReference type="NCBIfam" id="TIGR01145">
    <property type="entry name" value="ATP_synt_delta"/>
    <property type="match status" value="1"/>
</dbReference>
<evidence type="ECO:0000256" key="16">
    <source>
        <dbReference type="ARBA" id="ARBA00025830"/>
    </source>
</evidence>
<evidence type="ECO:0000256" key="11">
    <source>
        <dbReference type="ARBA" id="ARBA00023136"/>
    </source>
</evidence>
<gene>
    <name evidence="19" type="primary">atpFH</name>
    <name evidence="17" type="synonym">atpF</name>
    <name evidence="18" type="synonym">atpH</name>
    <name evidence="19" type="ORF">AELLOGFF_04360</name>
</gene>
<evidence type="ECO:0000256" key="12">
    <source>
        <dbReference type="ARBA" id="ARBA00023268"/>
    </source>
</evidence>
<evidence type="ECO:0000256" key="15">
    <source>
        <dbReference type="ARBA" id="ARBA00025198"/>
    </source>
</evidence>
<protein>
    <recommendedName>
        <fullName evidence="17 18">Multifunctional fusion protein</fullName>
    </recommendedName>
    <domain>
        <recommendedName>
            <fullName evidence="17">ATP synthase subunit b</fullName>
        </recommendedName>
        <alternativeName>
            <fullName evidence="17">ATP synthase F(0) sector subunit b</fullName>
        </alternativeName>
        <alternativeName>
            <fullName evidence="17">ATPase subunit I</fullName>
        </alternativeName>
        <alternativeName>
            <fullName evidence="17">F-type ATPase subunit b</fullName>
            <shortName evidence="17">F-ATPase subunit b</shortName>
        </alternativeName>
    </domain>
    <domain>
        <recommendedName>
            <fullName evidence="18">ATP synthase subunit delta</fullName>
        </recommendedName>
        <alternativeName>
            <fullName evidence="18">ATP synthase F(1) sector subunit delta</fullName>
        </alternativeName>
        <alternativeName>
            <fullName evidence="18">F-type ATPase subunit delta</fullName>
            <shortName evidence="18">F-ATPase subunit delta</shortName>
        </alternativeName>
    </domain>
</protein>
<evidence type="ECO:0000256" key="17">
    <source>
        <dbReference type="HAMAP-Rule" id="MF_01398"/>
    </source>
</evidence>
<dbReference type="GO" id="GO:0046933">
    <property type="term" value="F:proton-transporting ATP synthase activity, rotational mechanism"/>
    <property type="evidence" value="ECO:0007669"/>
    <property type="project" value="UniProtKB-UniRule"/>
</dbReference>
<dbReference type="NCBIfam" id="NF009961">
    <property type="entry name" value="PRK13428.1"/>
    <property type="match status" value="1"/>
</dbReference>
<feature type="transmembrane region" description="Helical" evidence="17">
    <location>
        <begin position="6"/>
        <end position="23"/>
    </location>
</feature>
<dbReference type="PRINTS" id="PR00125">
    <property type="entry name" value="ATPASEDELTA"/>
</dbReference>
<comment type="similarity">
    <text evidence="17">Belongs to the ATPase B chain family.</text>
</comment>
<comment type="function">
    <text evidence="17">Component of the F(0) channel, it forms part of the peripheral stalk, linking F(1) to F(0).</text>
</comment>
<keyword evidence="11 17" id="KW-0472">Membrane</keyword>
<evidence type="ECO:0000256" key="6">
    <source>
        <dbReference type="ARBA" id="ARBA00022547"/>
    </source>
</evidence>
<accession>A0A5S9QTG0</accession>
<comment type="function">
    <text evidence="15 17">F(1)F(0) ATP synthase produces ATP from ADP in the presence of a proton or sodium gradient. F-type ATPases consist of two structural domains, F(1) containing the extramembraneous catalytic core and F(0) containing the membrane proton channel, linked together by a central stalk and a peripheral stalk. During catalysis, ATP synthesis in the catalytic domain of F(1) is coupled via a rotary mechanism of the central stalk subunits to proton translocation.</text>
</comment>
<dbReference type="GO" id="GO:0005886">
    <property type="term" value="C:plasma membrane"/>
    <property type="evidence" value="ECO:0007669"/>
    <property type="project" value="UniProtKB-SubCell"/>
</dbReference>
<dbReference type="NCBIfam" id="NF009967">
    <property type="entry name" value="PRK13430.1"/>
    <property type="match status" value="1"/>
</dbReference>
<dbReference type="Proteomes" id="UP000430146">
    <property type="component" value="Unassembled WGS sequence"/>
</dbReference>
<comment type="subcellular location">
    <subcellularLocation>
        <location evidence="18">Cell membrane</location>
        <topology evidence="18">Peripheral membrane protein</topology>
    </subcellularLocation>
    <subcellularLocation>
        <location evidence="1 17">Cell membrane</location>
        <topology evidence="1 17">Single-pass membrane protein</topology>
    </subcellularLocation>
</comment>
<dbReference type="InterPro" id="IPR002146">
    <property type="entry name" value="ATP_synth_b/b'su_bac/chlpt"/>
</dbReference>
<reference evidence="19 20" key="1">
    <citation type="submission" date="2019-11" db="EMBL/GenBank/DDBJ databases">
        <authorList>
            <person name="Holert J."/>
        </authorList>
    </citation>
    <scope>NUCLEOTIDE SEQUENCE [LARGE SCALE GENOMIC DNA]</scope>
    <source>
        <strain evidence="19">BC8_1</strain>
    </source>
</reference>
<keyword evidence="18" id="KW-0139">CF(1)</keyword>
<dbReference type="CDD" id="cd06503">
    <property type="entry name" value="ATP-synt_Fo_b"/>
    <property type="match status" value="1"/>
</dbReference>
<evidence type="ECO:0000256" key="8">
    <source>
        <dbReference type="ARBA" id="ARBA00022781"/>
    </source>
</evidence>
<dbReference type="InterPro" id="IPR000711">
    <property type="entry name" value="ATPase_OSCP/dsu"/>
</dbReference>
<evidence type="ECO:0000256" key="10">
    <source>
        <dbReference type="ARBA" id="ARBA00023065"/>
    </source>
</evidence>
<dbReference type="Pfam" id="PF00213">
    <property type="entry name" value="OSCP"/>
    <property type="match status" value="1"/>
</dbReference>
<evidence type="ECO:0000256" key="1">
    <source>
        <dbReference type="ARBA" id="ARBA00004162"/>
    </source>
</evidence>
<dbReference type="GO" id="GO:0045259">
    <property type="term" value="C:proton-transporting ATP synthase complex"/>
    <property type="evidence" value="ECO:0007669"/>
    <property type="project" value="UniProtKB-KW"/>
</dbReference>
<evidence type="ECO:0000256" key="18">
    <source>
        <dbReference type="HAMAP-Rule" id="MF_01416"/>
    </source>
</evidence>
<keyword evidence="5 17" id="KW-1003">Cell membrane</keyword>
<dbReference type="PANTHER" id="PTHR11910">
    <property type="entry name" value="ATP SYNTHASE DELTA CHAIN"/>
    <property type="match status" value="1"/>
</dbReference>
<proteinExistence type="inferred from homology"/>
<keyword evidence="8 17" id="KW-0375">Hydrogen ion transport</keyword>
<dbReference type="Pfam" id="PF00430">
    <property type="entry name" value="ATP-synt_B"/>
    <property type="match status" value="1"/>
</dbReference>
<keyword evidence="9 17" id="KW-1133">Transmembrane helix</keyword>
<evidence type="ECO:0000256" key="9">
    <source>
        <dbReference type="ARBA" id="ARBA00022989"/>
    </source>
</evidence>
<comment type="function">
    <text evidence="18">This protein is part of the stalk that links CF(0) to CF(1). It either transmits conformational changes from CF(0) to CF(1) or is implicated in proton conduction.</text>
</comment>
<evidence type="ECO:0000313" key="20">
    <source>
        <dbReference type="Proteomes" id="UP000430146"/>
    </source>
</evidence>
<evidence type="ECO:0000256" key="14">
    <source>
        <dbReference type="ARBA" id="ARBA00024925"/>
    </source>
</evidence>
<dbReference type="HAMAP" id="MF_01398">
    <property type="entry name" value="ATP_synth_b_bprime"/>
    <property type="match status" value="1"/>
</dbReference>
<keyword evidence="12" id="KW-0511">Multifunctional enzyme</keyword>
<dbReference type="SUPFAM" id="SSF81573">
    <property type="entry name" value="F1F0 ATP synthase subunit B, membrane domain"/>
    <property type="match status" value="1"/>
</dbReference>
<evidence type="ECO:0000313" key="19">
    <source>
        <dbReference type="EMBL" id="CAA0121590.1"/>
    </source>
</evidence>
<keyword evidence="13 17" id="KW-0066">ATP synthesis</keyword>
<dbReference type="RefSeq" id="WP_159230967.1">
    <property type="nucleotide sequence ID" value="NZ_CACSIP010000019.1"/>
</dbReference>
<comment type="function">
    <text evidence="14">This fusion protein includes a component of the F(0) channel (subunit b) and of the F(1) subunit (subunit delta). Two copies of subunit b and one of delta together form the peripheral 'stator' stalk which links F(1) to F(0).</text>
</comment>
<comment type="similarity">
    <text evidence="2">In the C-terminal section; belongs to the ATPase delta chain family.</text>
</comment>
<evidence type="ECO:0000256" key="7">
    <source>
        <dbReference type="ARBA" id="ARBA00022692"/>
    </source>
</evidence>
<evidence type="ECO:0000256" key="2">
    <source>
        <dbReference type="ARBA" id="ARBA00010377"/>
    </source>
</evidence>
<dbReference type="Gene3D" id="1.20.5.620">
    <property type="entry name" value="F1F0 ATP synthase subunit B, membrane domain"/>
    <property type="match status" value="1"/>
</dbReference>
<dbReference type="InterPro" id="IPR028987">
    <property type="entry name" value="ATP_synth_B-like_membr_sf"/>
</dbReference>
<keyword evidence="4 17" id="KW-0813">Transport</keyword>
<sequence length="443" mass="47963">MSTFIGQFVGFLLIVFLVVRYILPLVRKMMTAQQETVRRQLEESAVAAEKVEKADSEHTKAVEAAKADAAKVVEEARADAEKIGEQLRAQADAEVERIKVQGAAQVQLLRQQLIRELRQNLGTESIYRAGELVRQHVSDADRQSATVDRFLDELDAMAPSEAVIADTAGSELRATSRDSLDAVVARFDELTSDVDADGLSTVAEDLTSFAKLLRVEVVLAKHFAEPADVGDGKAGLAETLLSGKISDTALEIVKAAVSQRWSSEADLAFAIRHVARLALLVRAERNDETTEVEDELFRFGRVLDSESELNSLLSDHTAPAEGRIGLLDNVLGANANATTRALLNQTIELLNGERADEVVRDLAELAVARRGEVVAHVTAAADLSDGQRTRLTEVLTRIYGHPVSLQLHLNPDVLGGLKIAVGEEVIDGSLSSRLAAAETQLPD</sequence>
<evidence type="ECO:0000256" key="3">
    <source>
        <dbReference type="ARBA" id="ARBA00010811"/>
    </source>
</evidence>
<evidence type="ECO:0000256" key="5">
    <source>
        <dbReference type="ARBA" id="ARBA00022475"/>
    </source>
</evidence>
<name>A0A5S9QTG0_MYCVN</name>
<dbReference type="HAMAP" id="MF_01416">
    <property type="entry name" value="ATP_synth_delta_bact"/>
    <property type="match status" value="1"/>
</dbReference>
<keyword evidence="10 17" id="KW-0406">Ion transport</keyword>
<comment type="subunit">
    <text evidence="16 17">F-type ATPases have 2 components, F(1) - the catalytic core - and F(0) - the membrane proton channel. F(1) has five subunits: alpha(3), beta(3), gamma(1), delta(1), epsilon(1). F(0) has three main subunits: a(1), b(2) and c(10-14). The alpha and beta chains form an alternating ring which encloses part of the gamma chain. F(1) is attached to F(0) by a central stalk formed by the gamma and epsilon chains, while a peripheral stalk is formed by the delta and b chains.</text>
</comment>
<comment type="similarity">
    <text evidence="18">Belongs to the ATPase delta chain family.</text>
</comment>
<keyword evidence="20" id="KW-1185">Reference proteome</keyword>